<reference evidence="4 5" key="1">
    <citation type="submission" date="2020-08" db="EMBL/GenBank/DDBJ databases">
        <title>Genomic Encyclopedia of Type Strains, Phase IV (KMG-V): Genome sequencing to study the core and pangenomes of soil and plant-associated prokaryotes.</title>
        <authorList>
            <person name="Whitman W."/>
        </authorList>
    </citation>
    <scope>NUCLEOTIDE SEQUENCE [LARGE SCALE GENOMIC DNA]</scope>
    <source>
        <strain evidence="4 5">S3M1</strain>
    </source>
</reference>
<dbReference type="Pfam" id="PF00534">
    <property type="entry name" value="Glycos_transf_1"/>
    <property type="match status" value="1"/>
</dbReference>
<dbReference type="Gene3D" id="3.40.50.2000">
    <property type="entry name" value="Glycogen Phosphorylase B"/>
    <property type="match status" value="2"/>
</dbReference>
<dbReference type="SUPFAM" id="SSF53756">
    <property type="entry name" value="UDP-Glycosyltransferase/glycogen phosphorylase"/>
    <property type="match status" value="1"/>
</dbReference>
<evidence type="ECO:0000259" key="3">
    <source>
        <dbReference type="Pfam" id="PF13439"/>
    </source>
</evidence>
<gene>
    <name evidence="4" type="ORF">HDE68_001538</name>
</gene>
<dbReference type="InterPro" id="IPR028098">
    <property type="entry name" value="Glyco_trans_4-like_N"/>
</dbReference>
<dbReference type="InterPro" id="IPR001296">
    <property type="entry name" value="Glyco_trans_1"/>
</dbReference>
<name>A0A7W9DZK6_9SPHI</name>
<evidence type="ECO:0000313" key="4">
    <source>
        <dbReference type="EMBL" id="MBB5635650.1"/>
    </source>
</evidence>
<accession>A0A7W9DZK6</accession>
<comment type="caution">
    <text evidence="4">The sequence shown here is derived from an EMBL/GenBank/DDBJ whole genome shotgun (WGS) entry which is preliminary data.</text>
</comment>
<dbReference type="PANTHER" id="PTHR46401">
    <property type="entry name" value="GLYCOSYLTRANSFERASE WBBK-RELATED"/>
    <property type="match status" value="1"/>
</dbReference>
<dbReference type="Proteomes" id="UP000537204">
    <property type="component" value="Unassembled WGS sequence"/>
</dbReference>
<dbReference type="GO" id="GO:0009103">
    <property type="term" value="P:lipopolysaccharide biosynthetic process"/>
    <property type="evidence" value="ECO:0007669"/>
    <property type="project" value="TreeGrafter"/>
</dbReference>
<sequence>MTRILLDPEIFITQEFGGISRYYTEVYDALENNPEIQVICPILYTDNIHFNESSLLENSYQKRKSILVKCSQLFRGYLPRKLKKKSKTEAICILEKQEFDVFVPTYYDPYFLPYIKNKPFVLTVHDMIHELYPHYFTNDKITVPNKKLLIEKAARIITVSENTKRDLLRIYPDTPASKIDIVYLAPSINTEAPIEIEAPENYILFVGNRTIYKNFIFFLKAVLPILKSRKDLFILCAGGNGFNEEENQLINESGVKDQLIQRNFKDSELAGYYKKAICFVFPSEYEGFGIPILEAMACGCPVVLTKNSSFPEVAGDAGIYFELNNASELKEKLITLLDDTRIRQEYKLKGLVQSGKFSWKITADKCLKIYQSVV</sequence>
<evidence type="ECO:0000259" key="2">
    <source>
        <dbReference type="Pfam" id="PF00534"/>
    </source>
</evidence>
<proteinExistence type="predicted"/>
<dbReference type="GO" id="GO:0016757">
    <property type="term" value="F:glycosyltransferase activity"/>
    <property type="evidence" value="ECO:0007669"/>
    <property type="project" value="InterPro"/>
</dbReference>
<organism evidence="4 5">
    <name type="scientific">Pedobacter cryoconitis</name>
    <dbReference type="NCBI Taxonomy" id="188932"/>
    <lineage>
        <taxon>Bacteria</taxon>
        <taxon>Pseudomonadati</taxon>
        <taxon>Bacteroidota</taxon>
        <taxon>Sphingobacteriia</taxon>
        <taxon>Sphingobacteriales</taxon>
        <taxon>Sphingobacteriaceae</taxon>
        <taxon>Pedobacter</taxon>
    </lineage>
</organism>
<evidence type="ECO:0000256" key="1">
    <source>
        <dbReference type="ARBA" id="ARBA00022679"/>
    </source>
</evidence>
<protein>
    <submittedName>
        <fullName evidence="4">Glycosyltransferase involved in cell wall biosynthesis</fullName>
    </submittedName>
</protein>
<feature type="domain" description="Glycosyltransferase subfamily 4-like N-terminal" evidence="3">
    <location>
        <begin position="17"/>
        <end position="183"/>
    </location>
</feature>
<feature type="domain" description="Glycosyl transferase family 1" evidence="2">
    <location>
        <begin position="195"/>
        <end position="346"/>
    </location>
</feature>
<dbReference type="Pfam" id="PF13439">
    <property type="entry name" value="Glyco_transf_4"/>
    <property type="match status" value="1"/>
</dbReference>
<dbReference type="CDD" id="cd03809">
    <property type="entry name" value="GT4_MtfB-like"/>
    <property type="match status" value="1"/>
</dbReference>
<dbReference type="AlphaFoldDB" id="A0A7W9DZK6"/>
<dbReference type="PANTHER" id="PTHR46401:SF2">
    <property type="entry name" value="GLYCOSYLTRANSFERASE WBBK-RELATED"/>
    <property type="match status" value="1"/>
</dbReference>
<dbReference type="EMBL" id="JACHCE010000002">
    <property type="protein sequence ID" value="MBB5635650.1"/>
    <property type="molecule type" value="Genomic_DNA"/>
</dbReference>
<dbReference type="RefSeq" id="WP_183880578.1">
    <property type="nucleotide sequence ID" value="NZ_JACHCE010000002.1"/>
</dbReference>
<keyword evidence="1 4" id="KW-0808">Transferase</keyword>
<evidence type="ECO:0000313" key="5">
    <source>
        <dbReference type="Proteomes" id="UP000537204"/>
    </source>
</evidence>